<feature type="non-terminal residue" evidence="1">
    <location>
        <position position="1"/>
    </location>
</feature>
<gene>
    <name evidence="1" type="ORF">NT05LM_0659</name>
</gene>
<keyword evidence="2" id="KW-1185">Reference proteome</keyword>
<dbReference type="EMBL" id="ADXF01000338">
    <property type="protein sequence ID" value="EFR88736.1"/>
    <property type="molecule type" value="Genomic_DNA"/>
</dbReference>
<comment type="caution">
    <text evidence="1">The sequence shown here is derived from an EMBL/GenBank/DDBJ whole genome shotgun (WGS) entry which is preliminary data.</text>
</comment>
<organism evidence="1 2">
    <name type="scientific">Listeria marthii FSL S4-120</name>
    <dbReference type="NCBI Taxonomy" id="702457"/>
    <lineage>
        <taxon>Bacteria</taxon>
        <taxon>Bacillati</taxon>
        <taxon>Bacillota</taxon>
        <taxon>Bacilli</taxon>
        <taxon>Bacillales</taxon>
        <taxon>Listeriaceae</taxon>
        <taxon>Listeria</taxon>
    </lineage>
</organism>
<proteinExistence type="predicted"/>
<evidence type="ECO:0000313" key="1">
    <source>
        <dbReference type="EMBL" id="EFR88736.1"/>
    </source>
</evidence>
<sequence>LHFWLYIHFLCYGFSRNNYLGTGNKPVVQVFPSLVTMYDLPNYFSKAYKPQQVKYFK</sequence>
<name>A0ABN0C020_9LIST</name>
<accession>A0ABN0C020</accession>
<dbReference type="Proteomes" id="UP000003412">
    <property type="component" value="Chromosome"/>
</dbReference>
<evidence type="ECO:0000313" key="2">
    <source>
        <dbReference type="Proteomes" id="UP000003412"/>
    </source>
</evidence>
<protein>
    <submittedName>
        <fullName evidence="1">Uncharacterized protein</fullName>
    </submittedName>
</protein>
<reference evidence="1 2" key="1">
    <citation type="journal article" date="2010" name="Microbiol. Resour. Announc.">
        <title>Comparative genomics of the bacterial genus Listeria: Genome evolution is characterized by limited gene acquisition and limited gene loss.</title>
        <authorList>
            <person name="den Bakker H.C."/>
            <person name="Cummings C.A."/>
            <person name="Ferreira V."/>
            <person name="Vatta P."/>
            <person name="Orsi R.H."/>
            <person name="Degoricija L."/>
            <person name="Barker M."/>
            <person name="Petrauskene O."/>
            <person name="Furtado M.R."/>
            <person name="Wiedmann M."/>
        </authorList>
    </citation>
    <scope>NUCLEOTIDE SEQUENCE [LARGE SCALE GENOMIC DNA]</scope>
    <source>
        <strain evidence="1 2">FSL S4-120</strain>
    </source>
</reference>